<accession>A0A9W3PJH9</accession>
<gene>
    <name evidence="2" type="ORF">YBT1518_32857</name>
</gene>
<dbReference type="EMBL" id="CP005939">
    <property type="protein sequence ID" value="AHA75595.1"/>
    <property type="molecule type" value="Genomic_DNA"/>
</dbReference>
<evidence type="ECO:0000313" key="2">
    <source>
        <dbReference type="EMBL" id="AHA75595.1"/>
    </source>
</evidence>
<reference evidence="2 3" key="1">
    <citation type="submission" date="2013-05" db="EMBL/GenBank/DDBJ databases">
        <title>Complete genome sequence of Bacillus thuringiensis YBT-1518, a typical strain with high toxicity to nematode.</title>
        <authorList>
            <person name="Wang P."/>
            <person name="Zhang C."/>
            <person name="Guo M."/>
            <person name="Guo S."/>
            <person name="Zhu Y."/>
            <person name="Zheng J."/>
            <person name="Zhu L."/>
            <person name="Ruan L."/>
            <person name="Peng D."/>
            <person name="Sun M."/>
        </authorList>
    </citation>
    <scope>NUCLEOTIDE SEQUENCE [LARGE SCALE GENOMIC DNA]</scope>
    <source>
        <strain evidence="2 3">YBT-1518</strain>
        <plasmid evidence="2 3">pBMB0232</plasmid>
    </source>
</reference>
<dbReference type="GO" id="GO:0016740">
    <property type="term" value="F:transferase activity"/>
    <property type="evidence" value="ECO:0007669"/>
    <property type="project" value="UniProtKB-KW"/>
</dbReference>
<dbReference type="InterPro" id="IPR050834">
    <property type="entry name" value="Glycosyltransf_2"/>
</dbReference>
<keyword evidence="2" id="KW-0808">Transferase</keyword>
<proteinExistence type="predicted"/>
<dbReference type="Gene3D" id="3.90.550.10">
    <property type="entry name" value="Spore Coat Polysaccharide Biosynthesis Protein SpsA, Chain A"/>
    <property type="match status" value="1"/>
</dbReference>
<dbReference type="AlphaFoldDB" id="A0A9W3PJH9"/>
<organism evidence="2 3">
    <name type="scientific">Bacillus thuringiensis YBT-1518</name>
    <dbReference type="NCBI Taxonomy" id="529122"/>
    <lineage>
        <taxon>Bacteria</taxon>
        <taxon>Bacillati</taxon>
        <taxon>Bacillota</taxon>
        <taxon>Bacilli</taxon>
        <taxon>Bacillales</taxon>
        <taxon>Bacillaceae</taxon>
        <taxon>Bacillus</taxon>
        <taxon>Bacillus cereus group</taxon>
    </lineage>
</organism>
<dbReference type="PANTHER" id="PTHR43685:SF14">
    <property type="entry name" value="GLYCOSYLTRANSFERASE 2-LIKE DOMAIN-CONTAINING PROTEIN"/>
    <property type="match status" value="1"/>
</dbReference>
<dbReference type="InterPro" id="IPR029044">
    <property type="entry name" value="Nucleotide-diphossugar_trans"/>
</dbReference>
<dbReference type="RefSeq" id="WP_023523882.1">
    <property type="nucleotide sequence ID" value="NC_022877.1"/>
</dbReference>
<name>A0A9W3PJH9_BACTU</name>
<evidence type="ECO:0000259" key="1">
    <source>
        <dbReference type="Pfam" id="PF00535"/>
    </source>
</evidence>
<dbReference type="SUPFAM" id="SSF53448">
    <property type="entry name" value="Nucleotide-diphospho-sugar transferases"/>
    <property type="match status" value="1"/>
</dbReference>
<feature type="domain" description="Glycosyltransferase 2-like" evidence="1">
    <location>
        <begin position="5"/>
        <end position="130"/>
    </location>
</feature>
<sequence>MDFMSIVIPLYNKEHYIKRAIKSILNQTIQNFEIIVIDDGSEDNGCNMVRSFQDPRIQLIQQKHSGVASARNRGIESARANIIAFLDADDEWRPTFLETICNLKKKYPNGGAYATSYEIKLKNNKDIIPKFKHIPPFPWEGIISNYAHAVLGDLPLISSAIAIPVTTFKNVGKFPIGAQLGEDQDMWFRIAEKYTIVYSHTPQAIYYRGLPHSLCTDLQIIEPYPIIETIENILKSSIKENEFYLKEYLAKLQLDFSKKLLQANKLNTAKNFLDKCNTKTFITWKFKLLMLYYLKATFFKTFK</sequence>
<dbReference type="PANTHER" id="PTHR43685">
    <property type="entry name" value="GLYCOSYLTRANSFERASE"/>
    <property type="match status" value="1"/>
</dbReference>
<dbReference type="KEGG" id="bthu:YBT1518_32857"/>
<evidence type="ECO:0000313" key="3">
    <source>
        <dbReference type="Proteomes" id="UP000018566"/>
    </source>
</evidence>
<protein>
    <submittedName>
        <fullName evidence="2">Glycosyl transferase family 2 protein</fullName>
    </submittedName>
</protein>
<dbReference type="CDD" id="cd00761">
    <property type="entry name" value="Glyco_tranf_GTA_type"/>
    <property type="match status" value="1"/>
</dbReference>
<dbReference type="Proteomes" id="UP000018566">
    <property type="component" value="Plasmid pBMB0232"/>
</dbReference>
<keyword evidence="2" id="KW-0614">Plasmid</keyword>
<geneLocation type="plasmid" evidence="2 3">
    <name>pBMB0232</name>
</geneLocation>
<dbReference type="Pfam" id="PF00535">
    <property type="entry name" value="Glycos_transf_2"/>
    <property type="match status" value="1"/>
</dbReference>
<dbReference type="InterPro" id="IPR001173">
    <property type="entry name" value="Glyco_trans_2-like"/>
</dbReference>